<proteinExistence type="inferred from homology"/>
<comment type="subunit">
    <text evidence="1">Monomer.</text>
</comment>
<dbReference type="HAMAP" id="MF_00934">
    <property type="entry name" value="23SrRNA_methyltr_J"/>
    <property type="match status" value="1"/>
</dbReference>
<dbReference type="AlphaFoldDB" id="A0A090AJ50"/>
<dbReference type="GO" id="GO:0005829">
    <property type="term" value="C:cytosol"/>
    <property type="evidence" value="ECO:0007669"/>
    <property type="project" value="TreeGrafter"/>
</dbReference>
<dbReference type="Pfam" id="PF04378">
    <property type="entry name" value="RsmJ"/>
    <property type="match status" value="1"/>
</dbReference>
<dbReference type="PANTHER" id="PTHR37426">
    <property type="entry name" value="RIBOSOMAL RNA LARGE SUBUNIT METHYLTRANSFERASE J"/>
    <property type="match status" value="1"/>
</dbReference>
<dbReference type="STRING" id="40754.THII_0593"/>
<feature type="binding site" evidence="1">
    <location>
        <position position="101"/>
    </location>
    <ligand>
        <name>S-adenosyl-L-methionine</name>
        <dbReference type="ChEBI" id="CHEBI:59789"/>
    </ligand>
</feature>
<dbReference type="EC" id="2.1.1.266" evidence="1"/>
<name>A0A090AJ50_9GAMM</name>
<dbReference type="InterPro" id="IPR007473">
    <property type="entry name" value="RlmJ"/>
</dbReference>
<dbReference type="SUPFAM" id="SSF53335">
    <property type="entry name" value="S-adenosyl-L-methionine-dependent methyltransferases"/>
    <property type="match status" value="1"/>
</dbReference>
<feature type="binding site" evidence="1">
    <location>
        <position position="119"/>
    </location>
    <ligand>
        <name>S-adenosyl-L-methionine</name>
        <dbReference type="ChEBI" id="CHEBI:59789"/>
    </ligand>
</feature>
<dbReference type="GO" id="GO:0036307">
    <property type="term" value="F:23S rRNA (adenine(2030)-N(6))-methyltransferase activity"/>
    <property type="evidence" value="ECO:0007669"/>
    <property type="project" value="UniProtKB-UniRule"/>
</dbReference>
<dbReference type="InterPro" id="IPR029063">
    <property type="entry name" value="SAM-dependent_MTases_sf"/>
</dbReference>
<dbReference type="Gene3D" id="3.40.50.150">
    <property type="entry name" value="Vaccinia Virus protein VP39"/>
    <property type="match status" value="1"/>
</dbReference>
<evidence type="ECO:0000313" key="2">
    <source>
        <dbReference type="EMBL" id="BAP54890.1"/>
    </source>
</evidence>
<feature type="binding site" evidence="1">
    <location>
        <begin position="144"/>
        <end position="145"/>
    </location>
    <ligand>
        <name>S-adenosyl-L-methionine</name>
        <dbReference type="ChEBI" id="CHEBI:59789"/>
    </ligand>
</feature>
<dbReference type="GO" id="GO:0003723">
    <property type="term" value="F:RNA binding"/>
    <property type="evidence" value="ECO:0007669"/>
    <property type="project" value="UniProtKB-UniRule"/>
</dbReference>
<keyword evidence="1" id="KW-0808">Transferase</keyword>
<keyword evidence="1" id="KW-0949">S-adenosyl-L-methionine</keyword>
<comment type="similarity">
    <text evidence="1">Belongs to the RlmJ family.</text>
</comment>
<evidence type="ECO:0000313" key="3">
    <source>
        <dbReference type="Proteomes" id="UP000031623"/>
    </source>
</evidence>
<dbReference type="GO" id="GO:0070475">
    <property type="term" value="P:rRNA base methylation"/>
    <property type="evidence" value="ECO:0007669"/>
    <property type="project" value="UniProtKB-UniRule"/>
</dbReference>
<feature type="binding site" evidence="1">
    <location>
        <position position="18"/>
    </location>
    <ligand>
        <name>S-adenosyl-L-methionine</name>
        <dbReference type="ChEBI" id="CHEBI:59789"/>
    </ligand>
</feature>
<keyword evidence="1" id="KW-0698">rRNA processing</keyword>
<gene>
    <name evidence="1" type="primary">rlmJ</name>
    <name evidence="2" type="ORF">THII_0593</name>
</gene>
<dbReference type="KEGG" id="tig:THII_0593"/>
<protein>
    <recommendedName>
        <fullName evidence="1">Ribosomal RNA large subunit methyltransferase J</fullName>
        <ecNumber evidence="1">2.1.1.266</ecNumber>
    </recommendedName>
    <alternativeName>
        <fullName evidence="1">23S rRNA (adenine(2030)-N6)-methyltransferase</fullName>
    </alternativeName>
    <alternativeName>
        <fullName evidence="1">23S rRNA m6A2030 methyltransferase</fullName>
    </alternativeName>
</protein>
<accession>A0A090AJ50</accession>
<dbReference type="PANTHER" id="PTHR37426:SF1">
    <property type="entry name" value="RIBOSOMAL RNA LARGE SUBUNIT METHYLTRANSFERASE J"/>
    <property type="match status" value="1"/>
</dbReference>
<dbReference type="HOGENOM" id="CLU_061769_0_0_6"/>
<keyword evidence="1" id="KW-0694">RNA-binding</keyword>
<comment type="function">
    <text evidence="1">Specifically methylates the adenine in position 2030 of 23S rRNA.</text>
</comment>
<evidence type="ECO:0000256" key="1">
    <source>
        <dbReference type="HAMAP-Rule" id="MF_00934"/>
    </source>
</evidence>
<feature type="active site" description="Proton acceptor" evidence="1">
    <location>
        <position position="165"/>
    </location>
</feature>
<feature type="site" description="Interaction with substrate rRNA" evidence="1">
    <location>
        <position position="3"/>
    </location>
</feature>
<comment type="catalytic activity">
    <reaction evidence="1">
        <text>adenosine(2030) in 23S rRNA + S-adenosyl-L-methionine = N(6)-methyladenosine(2030) in 23S rRNA + S-adenosyl-L-homocysteine + H(+)</text>
        <dbReference type="Rhea" id="RHEA:43736"/>
        <dbReference type="Rhea" id="RHEA-COMP:10668"/>
        <dbReference type="Rhea" id="RHEA-COMP:10669"/>
        <dbReference type="ChEBI" id="CHEBI:15378"/>
        <dbReference type="ChEBI" id="CHEBI:57856"/>
        <dbReference type="ChEBI" id="CHEBI:59789"/>
        <dbReference type="ChEBI" id="CHEBI:74411"/>
        <dbReference type="ChEBI" id="CHEBI:74449"/>
        <dbReference type="EC" id="2.1.1.266"/>
    </reaction>
</comment>
<keyword evidence="3" id="KW-1185">Reference proteome</keyword>
<dbReference type="Proteomes" id="UP000031623">
    <property type="component" value="Chromosome"/>
</dbReference>
<dbReference type="OrthoDB" id="9791274at2"/>
<feature type="binding site" evidence="1">
    <location>
        <position position="165"/>
    </location>
    <ligand>
        <name>S-adenosyl-L-methionine</name>
        <dbReference type="ChEBI" id="CHEBI:59789"/>
    </ligand>
</feature>
<reference evidence="2 3" key="1">
    <citation type="journal article" date="2014" name="ISME J.">
        <title>Ecophysiology of Thioploca ingrica as revealed by the complete genome sequence supplemented with proteomic evidence.</title>
        <authorList>
            <person name="Kojima H."/>
            <person name="Ogura Y."/>
            <person name="Yamamoto N."/>
            <person name="Togashi T."/>
            <person name="Mori H."/>
            <person name="Watanabe T."/>
            <person name="Nemoto F."/>
            <person name="Kurokawa K."/>
            <person name="Hayashi T."/>
            <person name="Fukui M."/>
        </authorList>
    </citation>
    <scope>NUCLEOTIDE SEQUENCE [LARGE SCALE GENOMIC DNA]</scope>
</reference>
<sequence>MNYRHLYHAGSFADVCKHVILINLINAFKSKNTPFCYLDTHAGRGRYHLLASPTQQPQEYQGGIKRLLNARELLPDIGNYLNLVMAFNQDNQSNIIYYPGSPLIVSTLLRPQDRAILIEIHPQEFQLLKQELSHNKQVAIHHLDGYQGIKALLPPQEKRGLLFIDPPFEQEREFDDILNGIEIAHQRWCNGMIAVWYPIKDRHKIDHFHQQLTTQKIRKILVAELCLFPDDVKLRLNGSGMIIINPPWQFDRQVQTLLMQLLPWLTIANNPGKVVVKWLVTE</sequence>
<organism evidence="2 3">
    <name type="scientific">Thioploca ingrica</name>
    <dbReference type="NCBI Taxonomy" id="40754"/>
    <lineage>
        <taxon>Bacteria</taxon>
        <taxon>Pseudomonadati</taxon>
        <taxon>Pseudomonadota</taxon>
        <taxon>Gammaproteobacteria</taxon>
        <taxon>Thiotrichales</taxon>
        <taxon>Thiotrichaceae</taxon>
        <taxon>Thioploca</taxon>
    </lineage>
</organism>
<keyword evidence="1" id="KW-0489">Methyltransferase</keyword>
<dbReference type="EMBL" id="AP014633">
    <property type="protein sequence ID" value="BAP54890.1"/>
    <property type="molecule type" value="Genomic_DNA"/>
</dbReference>
<feature type="binding site" evidence="1">
    <location>
        <position position="41"/>
    </location>
    <ligand>
        <name>S-adenosyl-L-methionine</name>
        <dbReference type="ChEBI" id="CHEBI:59789"/>
    </ligand>
</feature>